<evidence type="ECO:0000313" key="3">
    <source>
        <dbReference type="Proteomes" id="UP000219621"/>
    </source>
</evidence>
<feature type="chain" id="PRO_5012922434" description="Lipoprotein" evidence="1">
    <location>
        <begin position="20"/>
        <end position="179"/>
    </location>
</feature>
<dbReference type="PROSITE" id="PS51257">
    <property type="entry name" value="PROKAR_LIPOPROTEIN"/>
    <property type="match status" value="1"/>
</dbReference>
<keyword evidence="3" id="KW-1185">Reference proteome</keyword>
<organism evidence="2 3">
    <name type="scientific">Caenispirillum bisanense</name>
    <dbReference type="NCBI Taxonomy" id="414052"/>
    <lineage>
        <taxon>Bacteria</taxon>
        <taxon>Pseudomonadati</taxon>
        <taxon>Pseudomonadota</taxon>
        <taxon>Alphaproteobacteria</taxon>
        <taxon>Rhodospirillales</taxon>
        <taxon>Novispirillaceae</taxon>
        <taxon>Caenispirillum</taxon>
    </lineage>
</organism>
<feature type="signal peptide" evidence="1">
    <location>
        <begin position="1"/>
        <end position="19"/>
    </location>
</feature>
<dbReference type="Proteomes" id="UP000219621">
    <property type="component" value="Unassembled WGS sequence"/>
</dbReference>
<accession>A0A286GIA7</accession>
<sequence length="179" mass="19313">MLKKLMTLAAGAVAAAVTACGDAPRTTVRYRDPAGSFQFMQWAASRGPVLATLHGTAFAGESPERTAEVALGAMGRAIAEYKTLRFTTDPAQAGDRRYHVTLAFNAPRRVSGRALCRGEVPPEEPGERLTVLAVFCEEDRVLTDVAGSVGGDPEDLTLDSERFRQLMVQVSQSLFRDKP</sequence>
<protein>
    <recommendedName>
        <fullName evidence="4">Lipoprotein</fullName>
    </recommendedName>
</protein>
<reference evidence="2 3" key="1">
    <citation type="submission" date="2017-09" db="EMBL/GenBank/DDBJ databases">
        <authorList>
            <person name="Ehlers B."/>
            <person name="Leendertz F.H."/>
        </authorList>
    </citation>
    <scope>NUCLEOTIDE SEQUENCE [LARGE SCALE GENOMIC DNA]</scope>
    <source>
        <strain evidence="2 3">USBA 140</strain>
    </source>
</reference>
<dbReference type="EMBL" id="OCNJ01000004">
    <property type="protein sequence ID" value="SOD95212.1"/>
    <property type="molecule type" value="Genomic_DNA"/>
</dbReference>
<evidence type="ECO:0000256" key="1">
    <source>
        <dbReference type="SAM" id="SignalP"/>
    </source>
</evidence>
<evidence type="ECO:0008006" key="4">
    <source>
        <dbReference type="Google" id="ProtNLM"/>
    </source>
</evidence>
<dbReference type="OrthoDB" id="7375502at2"/>
<dbReference type="RefSeq" id="WP_097279219.1">
    <property type="nucleotide sequence ID" value="NZ_OCNJ01000004.1"/>
</dbReference>
<evidence type="ECO:0000313" key="2">
    <source>
        <dbReference type="EMBL" id="SOD95212.1"/>
    </source>
</evidence>
<keyword evidence="1" id="KW-0732">Signal</keyword>
<name>A0A286GIA7_9PROT</name>
<proteinExistence type="predicted"/>
<gene>
    <name evidence="2" type="ORF">SAMN05421508_104263</name>
</gene>
<dbReference type="AlphaFoldDB" id="A0A286GIA7"/>